<dbReference type="EMBL" id="GBXM01057953">
    <property type="protein sequence ID" value="JAH50624.1"/>
    <property type="molecule type" value="Transcribed_RNA"/>
</dbReference>
<dbReference type="AlphaFoldDB" id="A0A0E9TA87"/>
<organism evidence="2">
    <name type="scientific">Anguilla anguilla</name>
    <name type="common">European freshwater eel</name>
    <name type="synonym">Muraena anguilla</name>
    <dbReference type="NCBI Taxonomy" id="7936"/>
    <lineage>
        <taxon>Eukaryota</taxon>
        <taxon>Metazoa</taxon>
        <taxon>Chordata</taxon>
        <taxon>Craniata</taxon>
        <taxon>Vertebrata</taxon>
        <taxon>Euteleostomi</taxon>
        <taxon>Actinopterygii</taxon>
        <taxon>Neopterygii</taxon>
        <taxon>Teleostei</taxon>
        <taxon>Anguilliformes</taxon>
        <taxon>Anguillidae</taxon>
        <taxon>Anguilla</taxon>
    </lineage>
</organism>
<sequence>MISEPPASSRLRAVLQVPGNRKTPQTAPGLL</sequence>
<reference evidence="2" key="2">
    <citation type="journal article" date="2015" name="Fish Shellfish Immunol.">
        <title>Early steps in the European eel (Anguilla anguilla)-Vibrio vulnificus interaction in the gills: Role of the RtxA13 toxin.</title>
        <authorList>
            <person name="Callol A."/>
            <person name="Pajuelo D."/>
            <person name="Ebbesson L."/>
            <person name="Teles M."/>
            <person name="MacKenzie S."/>
            <person name="Amaro C."/>
        </authorList>
    </citation>
    <scope>NUCLEOTIDE SEQUENCE</scope>
</reference>
<evidence type="ECO:0000313" key="2">
    <source>
        <dbReference type="EMBL" id="JAH50624.1"/>
    </source>
</evidence>
<accession>A0A0E9TA87</accession>
<proteinExistence type="predicted"/>
<reference evidence="2" key="1">
    <citation type="submission" date="2014-11" db="EMBL/GenBank/DDBJ databases">
        <authorList>
            <person name="Amaro Gonzalez C."/>
        </authorList>
    </citation>
    <scope>NUCLEOTIDE SEQUENCE</scope>
</reference>
<feature type="region of interest" description="Disordered" evidence="1">
    <location>
        <begin position="1"/>
        <end position="31"/>
    </location>
</feature>
<feature type="compositionally biased region" description="Polar residues" evidence="1">
    <location>
        <begin position="22"/>
        <end position="31"/>
    </location>
</feature>
<protein>
    <submittedName>
        <fullName evidence="2">Uncharacterized protein</fullName>
    </submittedName>
</protein>
<evidence type="ECO:0000256" key="1">
    <source>
        <dbReference type="SAM" id="MobiDB-lite"/>
    </source>
</evidence>
<name>A0A0E9TA87_ANGAN</name>